<name>F7NHY0_9FIRM</name>
<dbReference type="eggNOG" id="COG0163">
    <property type="taxonomic scope" value="Bacteria"/>
</dbReference>
<keyword evidence="4 7" id="KW-0808">Transferase</keyword>
<dbReference type="PANTHER" id="PTHR43374">
    <property type="entry name" value="FLAVIN PRENYLTRANSFERASE"/>
    <property type="match status" value="1"/>
</dbReference>
<proteinExistence type="inferred from homology"/>
<keyword evidence="1 7" id="KW-0637">Prenyltransferase</keyword>
<feature type="binding site" evidence="7">
    <location>
        <begin position="12"/>
        <end position="14"/>
    </location>
    <ligand>
        <name>FMN</name>
        <dbReference type="ChEBI" id="CHEBI:58210"/>
    </ligand>
</feature>
<comment type="similarity">
    <text evidence="6 7">Belongs to the UbiX/PAD1 family.</text>
</comment>
<dbReference type="PANTHER" id="PTHR43374:SF1">
    <property type="entry name" value="FLAVIN PRENYLTRANSFERASE PAD1, MITOCHONDRIAL"/>
    <property type="match status" value="1"/>
</dbReference>
<feature type="binding site" evidence="7">
    <location>
        <position position="38"/>
    </location>
    <ligand>
        <name>FMN</name>
        <dbReference type="ChEBI" id="CHEBI:58210"/>
    </ligand>
</feature>
<evidence type="ECO:0000259" key="8">
    <source>
        <dbReference type="Pfam" id="PF02441"/>
    </source>
</evidence>
<feature type="domain" description="Flavoprotein" evidence="8">
    <location>
        <begin position="4"/>
        <end position="174"/>
    </location>
</feature>
<evidence type="ECO:0000256" key="6">
    <source>
        <dbReference type="ARBA" id="ARBA00060793"/>
    </source>
</evidence>
<dbReference type="AlphaFoldDB" id="F7NHY0"/>
<comment type="caution">
    <text evidence="7">Lacks conserved residue(s) required for the propagation of feature annotation.</text>
</comment>
<dbReference type="Pfam" id="PF02441">
    <property type="entry name" value="Flavoprotein"/>
    <property type="match status" value="1"/>
</dbReference>
<feature type="binding site" evidence="7">
    <location>
        <position position="170"/>
    </location>
    <ligand>
        <name>dimethylallyl phosphate</name>
        <dbReference type="ChEBI" id="CHEBI:88052"/>
    </ligand>
</feature>
<dbReference type="EMBL" id="AFGF01000060">
    <property type="protein sequence ID" value="EGO64359.1"/>
    <property type="molecule type" value="Genomic_DNA"/>
</dbReference>
<feature type="binding site" evidence="7">
    <location>
        <position position="154"/>
    </location>
    <ligand>
        <name>dimethylallyl phosphate</name>
        <dbReference type="ChEBI" id="CHEBI:88052"/>
    </ligand>
</feature>
<evidence type="ECO:0000313" key="9">
    <source>
        <dbReference type="EMBL" id="EGO64359.1"/>
    </source>
</evidence>
<evidence type="ECO:0000256" key="3">
    <source>
        <dbReference type="ARBA" id="ARBA00022643"/>
    </source>
</evidence>
<comment type="caution">
    <text evidence="9">The sequence shown here is derived from an EMBL/GenBank/DDBJ whole genome shotgun (WGS) entry which is preliminary data.</text>
</comment>
<feature type="binding site" evidence="7">
    <location>
        <position position="124"/>
    </location>
    <ligand>
        <name>FMN</name>
        <dbReference type="ChEBI" id="CHEBI:58210"/>
    </ligand>
</feature>
<dbReference type="STRING" id="1009370.ALO_08390"/>
<dbReference type="RefSeq" id="WP_004094587.1">
    <property type="nucleotide sequence ID" value="NZ_AFGF01000060.1"/>
</dbReference>
<evidence type="ECO:0000256" key="2">
    <source>
        <dbReference type="ARBA" id="ARBA00022630"/>
    </source>
</evidence>
<sequence length="191" mass="20985">MKPKRIIVAITGASGAILGIRILEELRRLEVETHLVLSQWAERTIRMETDYTVEQVRSLAGVCHPVDDLAASISSGSFHTDGMVIAPCSMKTLAAIACGFSYNLISRAADVAIKEKRRLVLVPRETPLSSIHLQNMLALSNNGVVLLPPCVGFYTRPDTVEAIVNHLTGKILDVLGFEHQLFPRWTGTPEK</sequence>
<dbReference type="InterPro" id="IPR003382">
    <property type="entry name" value="Flavoprotein"/>
</dbReference>
<accession>F7NHY0</accession>
<feature type="binding site" evidence="7">
    <location>
        <begin position="89"/>
        <end position="92"/>
    </location>
    <ligand>
        <name>FMN</name>
        <dbReference type="ChEBI" id="CHEBI:58210"/>
    </ligand>
</feature>
<comment type="catalytic activity">
    <reaction evidence="5 7">
        <text>dimethylallyl phosphate + FMNH2 = prenylated FMNH2 + phosphate</text>
        <dbReference type="Rhea" id="RHEA:37743"/>
        <dbReference type="ChEBI" id="CHEBI:43474"/>
        <dbReference type="ChEBI" id="CHEBI:57618"/>
        <dbReference type="ChEBI" id="CHEBI:87467"/>
        <dbReference type="ChEBI" id="CHEBI:88052"/>
        <dbReference type="EC" id="2.5.1.129"/>
    </reaction>
</comment>
<dbReference type="InterPro" id="IPR036551">
    <property type="entry name" value="Flavin_trans-like"/>
</dbReference>
<evidence type="ECO:0000256" key="4">
    <source>
        <dbReference type="ARBA" id="ARBA00022679"/>
    </source>
</evidence>
<evidence type="ECO:0000256" key="1">
    <source>
        <dbReference type="ARBA" id="ARBA00022602"/>
    </source>
</evidence>
<gene>
    <name evidence="7" type="primary">ubiX</name>
    <name evidence="9" type="ORF">ALO_08390</name>
</gene>
<dbReference type="HAMAP" id="MF_01984">
    <property type="entry name" value="ubiX_pad"/>
    <property type="match status" value="1"/>
</dbReference>
<dbReference type="Gene3D" id="3.40.50.1950">
    <property type="entry name" value="Flavin prenyltransferase-like"/>
    <property type="match status" value="1"/>
</dbReference>
<keyword evidence="3 7" id="KW-0288">FMN</keyword>
<evidence type="ECO:0000313" key="10">
    <source>
        <dbReference type="Proteomes" id="UP000003240"/>
    </source>
</evidence>
<organism evidence="9 10">
    <name type="scientific">Acetonema longum DSM 6540</name>
    <dbReference type="NCBI Taxonomy" id="1009370"/>
    <lineage>
        <taxon>Bacteria</taxon>
        <taxon>Bacillati</taxon>
        <taxon>Bacillota</taxon>
        <taxon>Negativicutes</taxon>
        <taxon>Acetonemataceae</taxon>
        <taxon>Acetonema</taxon>
    </lineage>
</organism>
<dbReference type="NCBIfam" id="NF004685">
    <property type="entry name" value="PRK06029.1"/>
    <property type="match status" value="1"/>
</dbReference>
<dbReference type="Proteomes" id="UP000003240">
    <property type="component" value="Unassembled WGS sequence"/>
</dbReference>
<keyword evidence="2 7" id="KW-0285">Flavoprotein</keyword>
<dbReference type="FunFam" id="3.40.50.1950:FF:000001">
    <property type="entry name" value="Flavin prenyltransferase UbiX"/>
    <property type="match status" value="1"/>
</dbReference>
<reference evidence="9 10" key="1">
    <citation type="journal article" date="2011" name="EMBO J.">
        <title>Structural diversity of bacterial flagellar motors.</title>
        <authorList>
            <person name="Chen S."/>
            <person name="Beeby M."/>
            <person name="Murphy G.E."/>
            <person name="Leadbetter J.R."/>
            <person name="Hendrixson D.R."/>
            <person name="Briegel A."/>
            <person name="Li Z."/>
            <person name="Shi J."/>
            <person name="Tocheva E.I."/>
            <person name="Muller A."/>
            <person name="Dobro M.J."/>
            <person name="Jensen G.J."/>
        </authorList>
    </citation>
    <scope>NUCLEOTIDE SEQUENCE [LARGE SCALE GENOMIC DNA]</scope>
    <source>
        <strain evidence="9 10">DSM 6540</strain>
    </source>
</reference>
<keyword evidence="9" id="KW-0456">Lyase</keyword>
<evidence type="ECO:0000256" key="5">
    <source>
        <dbReference type="ARBA" id="ARBA00050612"/>
    </source>
</evidence>
<protein>
    <recommendedName>
        <fullName evidence="7">Flavin prenyltransferase UbiX</fullName>
        <ecNumber evidence="7">2.5.1.129</ecNumber>
    </recommendedName>
</protein>
<dbReference type="NCBIfam" id="TIGR00421">
    <property type="entry name" value="ubiX_pad"/>
    <property type="match status" value="1"/>
</dbReference>
<dbReference type="OrthoDB" id="9781577at2"/>
<dbReference type="EC" id="2.5.1.129" evidence="7"/>
<dbReference type="GO" id="GO:0106141">
    <property type="term" value="F:flavin prenyltransferase activity"/>
    <property type="evidence" value="ECO:0007669"/>
    <property type="project" value="UniProtKB-EC"/>
</dbReference>
<dbReference type="SUPFAM" id="SSF52507">
    <property type="entry name" value="Homo-oligomeric flavin-containing Cys decarboxylases, HFCD"/>
    <property type="match status" value="1"/>
</dbReference>
<comment type="function">
    <text evidence="7">Flavin prenyltransferase that catalyzes the synthesis of the prenylated FMN cofactor (prenyl-FMN) for 4-hydroxy-3-polyprenylbenzoic acid decarboxylase UbiD. The prenyltransferase is metal-independent and links a dimethylallyl moiety from dimethylallyl monophosphate (DMAP) to the flavin N5 and C6 atoms of FMN.</text>
</comment>
<evidence type="ECO:0000256" key="7">
    <source>
        <dbReference type="HAMAP-Rule" id="MF_01984"/>
    </source>
</evidence>
<keyword evidence="10" id="KW-1185">Reference proteome</keyword>
<dbReference type="GO" id="GO:0016831">
    <property type="term" value="F:carboxy-lyase activity"/>
    <property type="evidence" value="ECO:0007669"/>
    <property type="project" value="TreeGrafter"/>
</dbReference>
<dbReference type="InterPro" id="IPR004507">
    <property type="entry name" value="UbiX-like"/>
</dbReference>